<proteinExistence type="predicted"/>
<evidence type="ECO:0000313" key="1">
    <source>
        <dbReference type="EMBL" id="SHG58885.1"/>
    </source>
</evidence>
<accession>A0A1M5L1S0</accession>
<dbReference type="PANTHER" id="PTHR47628:SF1">
    <property type="entry name" value="ALIPHATIC AMIDASE EXPRESSION-REGULATING PROTEIN"/>
    <property type="match status" value="1"/>
</dbReference>
<organism evidence="1 2">
    <name type="scientific">Bradyrhizobium erythrophlei</name>
    <dbReference type="NCBI Taxonomy" id="1437360"/>
    <lineage>
        <taxon>Bacteria</taxon>
        <taxon>Pseudomonadati</taxon>
        <taxon>Pseudomonadota</taxon>
        <taxon>Alphaproteobacteria</taxon>
        <taxon>Hyphomicrobiales</taxon>
        <taxon>Nitrobacteraceae</taxon>
        <taxon>Bradyrhizobium</taxon>
    </lineage>
</organism>
<dbReference type="InterPro" id="IPR028082">
    <property type="entry name" value="Peripla_BP_I"/>
</dbReference>
<dbReference type="SUPFAM" id="SSF53822">
    <property type="entry name" value="Periplasmic binding protein-like I"/>
    <property type="match status" value="1"/>
</dbReference>
<dbReference type="InterPro" id="IPR039570">
    <property type="entry name" value="AmiC_PBP1"/>
</dbReference>
<dbReference type="CDD" id="cd06357">
    <property type="entry name" value="PBP1_AmiC"/>
    <property type="match status" value="1"/>
</dbReference>
<dbReference type="Gene3D" id="3.40.50.2300">
    <property type="match status" value="2"/>
</dbReference>
<dbReference type="AlphaFoldDB" id="A0A1M5L1S0"/>
<name>A0A1M5L1S0_9BRAD</name>
<dbReference type="GO" id="GO:0033218">
    <property type="term" value="F:amide binding"/>
    <property type="evidence" value="ECO:0007669"/>
    <property type="project" value="InterPro"/>
</dbReference>
<protein>
    <submittedName>
        <fullName evidence="1">Amino acid/amide ABC transporter substrate-binding protein, HAAT family</fullName>
    </submittedName>
</protein>
<dbReference type="PANTHER" id="PTHR47628">
    <property type="match status" value="1"/>
</dbReference>
<gene>
    <name evidence="1" type="ORF">SAMN05443248_2059</name>
</gene>
<sequence length="379" mass="42158">MKRMNKATSEPWRVGVLFSQSGHMSVIEETQLRGTLLAIDEINSSGGLNGRELMPIIYDPASDNTLFRLYAKKLMTEDGVSSIFGCYTSSSRKVVLPIVERLNGLLWYPTLYEGFEYSPNVIYTGSAPNQNSLALCEYLVSNLGRRFYFVGSDYIYPRETNRIMREMLRGAEVVGESYVSLRAQRKDFLPIIRDMQRTRPDVIFSTVVGDSTVHLYQSYSDAGFDPKTLPIASLTTTEAEIRAMGFDVGEGHITAASYFQNIDSASNASFVSRFKKRFGADEPTNMCVEAAYFQVHFFARALVMTNSMETNLLRPVVLGSEFEAPQGKVAINASCSHADLWSCIGRANRAGQFDIVARSKAAVAADPYLTCSGRNAHFL</sequence>
<dbReference type="EMBL" id="LT670817">
    <property type="protein sequence ID" value="SHG58885.1"/>
    <property type="molecule type" value="Genomic_DNA"/>
</dbReference>
<dbReference type="Pfam" id="PF13433">
    <property type="entry name" value="Peripla_BP_5"/>
    <property type="match status" value="1"/>
</dbReference>
<evidence type="ECO:0000313" key="2">
    <source>
        <dbReference type="Proteomes" id="UP000189796"/>
    </source>
</evidence>
<reference evidence="1 2" key="1">
    <citation type="submission" date="2016-11" db="EMBL/GenBank/DDBJ databases">
        <authorList>
            <person name="Jaros S."/>
            <person name="Januszkiewicz K."/>
            <person name="Wedrychowicz H."/>
        </authorList>
    </citation>
    <scope>NUCLEOTIDE SEQUENCE [LARGE SCALE GENOMIC DNA]</scope>
    <source>
        <strain evidence="1 2">GAS138</strain>
    </source>
</reference>
<dbReference type="Proteomes" id="UP000189796">
    <property type="component" value="Chromosome I"/>
</dbReference>